<reference evidence="2" key="1">
    <citation type="submission" date="2020-06" db="EMBL/GenBank/DDBJ databases">
        <title>Draft genome of Bugula neritina, a colonial animal packing powerful symbionts and potential medicines.</title>
        <authorList>
            <person name="Rayko M."/>
        </authorList>
    </citation>
    <scope>NUCLEOTIDE SEQUENCE [LARGE SCALE GENOMIC DNA]</scope>
    <source>
        <strain evidence="2">Kwan_BN1</strain>
    </source>
</reference>
<dbReference type="SUPFAM" id="SSF50199">
    <property type="entry name" value="Staphylococcal nuclease"/>
    <property type="match status" value="1"/>
</dbReference>
<dbReference type="EMBL" id="VXIV02001541">
    <property type="protein sequence ID" value="KAF6032025.1"/>
    <property type="molecule type" value="Genomic_DNA"/>
</dbReference>
<evidence type="ECO:0000256" key="1">
    <source>
        <dbReference type="SAM" id="MobiDB-lite"/>
    </source>
</evidence>
<comment type="caution">
    <text evidence="2">The sequence shown here is derived from an EMBL/GenBank/DDBJ whole genome shotgun (WGS) entry which is preliminary data.</text>
</comment>
<feature type="compositionally biased region" description="Polar residues" evidence="1">
    <location>
        <begin position="76"/>
        <end position="111"/>
    </location>
</feature>
<dbReference type="OrthoDB" id="341421at2759"/>
<evidence type="ECO:0000313" key="2">
    <source>
        <dbReference type="EMBL" id="KAF6032025.1"/>
    </source>
</evidence>
<sequence length="111" mass="12013">MHQDTLSRHRCISFRPHLVKAGGEGALQAFSDLVLESQCDVEVINKSSQSTYSVDLKIQGTSVAQKLVEEGVAVRQQRSPAPSTQHTPSPGSSKPASIYQDSFSSQLVDSQ</sequence>
<protein>
    <submittedName>
        <fullName evidence="2">Uncharacterized protein</fullName>
    </submittedName>
</protein>
<gene>
    <name evidence="2" type="ORF">EB796_009666</name>
</gene>
<dbReference type="AlphaFoldDB" id="A0A7J7K1I8"/>
<keyword evidence="3" id="KW-1185">Reference proteome</keyword>
<proteinExistence type="predicted"/>
<evidence type="ECO:0000313" key="3">
    <source>
        <dbReference type="Proteomes" id="UP000593567"/>
    </source>
</evidence>
<dbReference type="InterPro" id="IPR035437">
    <property type="entry name" value="SNase_OB-fold_sf"/>
</dbReference>
<organism evidence="2 3">
    <name type="scientific">Bugula neritina</name>
    <name type="common">Brown bryozoan</name>
    <name type="synonym">Sertularia neritina</name>
    <dbReference type="NCBI Taxonomy" id="10212"/>
    <lineage>
        <taxon>Eukaryota</taxon>
        <taxon>Metazoa</taxon>
        <taxon>Spiralia</taxon>
        <taxon>Lophotrochozoa</taxon>
        <taxon>Bryozoa</taxon>
        <taxon>Gymnolaemata</taxon>
        <taxon>Cheilostomatida</taxon>
        <taxon>Flustrina</taxon>
        <taxon>Buguloidea</taxon>
        <taxon>Bugulidae</taxon>
        <taxon>Bugula</taxon>
    </lineage>
</organism>
<name>A0A7J7K1I8_BUGNE</name>
<feature type="region of interest" description="Disordered" evidence="1">
    <location>
        <begin position="72"/>
        <end position="111"/>
    </location>
</feature>
<dbReference type="Proteomes" id="UP000593567">
    <property type="component" value="Unassembled WGS sequence"/>
</dbReference>
<accession>A0A7J7K1I8</accession>